<comment type="subcellular location">
    <subcellularLocation>
        <location evidence="1">Nucleus</location>
    </subcellularLocation>
</comment>
<evidence type="ECO:0000313" key="7">
    <source>
        <dbReference type="EMBL" id="KAE9268535.1"/>
    </source>
</evidence>
<keyword evidence="3" id="KW-0863">Zinc-finger</keyword>
<dbReference type="AlphaFoldDB" id="A0A6A4B6C0"/>
<dbReference type="PANTHER" id="PTHR46481:SF10">
    <property type="entry name" value="ZINC FINGER BED DOMAIN-CONTAINING PROTEIN 39"/>
    <property type="match status" value="1"/>
</dbReference>
<evidence type="ECO:0000256" key="1">
    <source>
        <dbReference type="ARBA" id="ARBA00004123"/>
    </source>
</evidence>
<accession>A0A6A4B6C0</accession>
<proteinExistence type="predicted"/>
<feature type="compositionally biased region" description="Acidic residues" evidence="6">
    <location>
        <begin position="87"/>
        <end position="98"/>
    </location>
</feature>
<evidence type="ECO:0000256" key="3">
    <source>
        <dbReference type="ARBA" id="ARBA00022771"/>
    </source>
</evidence>
<evidence type="ECO:0000256" key="4">
    <source>
        <dbReference type="ARBA" id="ARBA00022833"/>
    </source>
</evidence>
<evidence type="ECO:0000313" key="8">
    <source>
        <dbReference type="Proteomes" id="UP000434957"/>
    </source>
</evidence>
<sequence length="257" mass="28196">MHSWTLEVIPIPGKHDGDAIAEVLVQCFVWWRLDPKRCAIFLRDGASNMKKACANLGLRHMSCSAHSLHLVVGGALLLKSKEQSSADVEDASDDDSDTDSIHPSGGLPREGGDKDDVAAFVDSSASSRLNLQREQWIDNRLEELERSAEGECVDSQCEPSEWISDADIDDLCNEVATFVSVVEKSATDKVNSSDLEAVRKTVQGFRKLSTYFHHSQKATNRVQKLQSDKKMRSMSWATALPDGIARSQCLSGLSSSS</sequence>
<dbReference type="InterPro" id="IPR012337">
    <property type="entry name" value="RNaseH-like_sf"/>
</dbReference>
<reference evidence="7 8" key="1">
    <citation type="submission" date="2018-08" db="EMBL/GenBank/DDBJ databases">
        <title>Genomic investigation of the strawberry pathogen Phytophthora fragariae indicates pathogenicity is determined by transcriptional variation in three key races.</title>
        <authorList>
            <person name="Adams T.M."/>
            <person name="Armitage A.D."/>
            <person name="Sobczyk M.K."/>
            <person name="Bates H.J."/>
            <person name="Dunwell J.M."/>
            <person name="Nellist C.F."/>
            <person name="Harrison R.J."/>
        </authorList>
    </citation>
    <scope>NUCLEOTIDE SEQUENCE [LARGE SCALE GENOMIC DNA]</scope>
    <source>
        <strain evidence="7 8">SCRP333</strain>
    </source>
</reference>
<gene>
    <name evidence="7" type="ORF">PR003_g31413</name>
</gene>
<keyword evidence="8" id="KW-1185">Reference proteome</keyword>
<dbReference type="PANTHER" id="PTHR46481">
    <property type="entry name" value="ZINC FINGER BED DOMAIN-CONTAINING PROTEIN 4"/>
    <property type="match status" value="1"/>
</dbReference>
<evidence type="ECO:0000256" key="5">
    <source>
        <dbReference type="ARBA" id="ARBA00023242"/>
    </source>
</evidence>
<dbReference type="Proteomes" id="UP000434957">
    <property type="component" value="Unassembled WGS sequence"/>
</dbReference>
<comment type="caution">
    <text evidence="7">The sequence shown here is derived from an EMBL/GenBank/DDBJ whole genome shotgun (WGS) entry which is preliminary data.</text>
</comment>
<evidence type="ECO:0000256" key="6">
    <source>
        <dbReference type="SAM" id="MobiDB-lite"/>
    </source>
</evidence>
<dbReference type="SUPFAM" id="SSF53098">
    <property type="entry name" value="Ribonuclease H-like"/>
    <property type="match status" value="1"/>
</dbReference>
<dbReference type="EMBL" id="QXFT01006602">
    <property type="protein sequence ID" value="KAE9268535.1"/>
    <property type="molecule type" value="Genomic_DNA"/>
</dbReference>
<dbReference type="InterPro" id="IPR052035">
    <property type="entry name" value="ZnF_BED_domain_contain"/>
</dbReference>
<evidence type="ECO:0000256" key="2">
    <source>
        <dbReference type="ARBA" id="ARBA00022723"/>
    </source>
</evidence>
<keyword evidence="4" id="KW-0862">Zinc</keyword>
<name>A0A6A4B6C0_9STRA</name>
<feature type="region of interest" description="Disordered" evidence="6">
    <location>
        <begin position="84"/>
        <end position="115"/>
    </location>
</feature>
<evidence type="ECO:0008006" key="9">
    <source>
        <dbReference type="Google" id="ProtNLM"/>
    </source>
</evidence>
<organism evidence="7 8">
    <name type="scientific">Phytophthora rubi</name>
    <dbReference type="NCBI Taxonomy" id="129364"/>
    <lineage>
        <taxon>Eukaryota</taxon>
        <taxon>Sar</taxon>
        <taxon>Stramenopiles</taxon>
        <taxon>Oomycota</taxon>
        <taxon>Peronosporomycetes</taxon>
        <taxon>Peronosporales</taxon>
        <taxon>Peronosporaceae</taxon>
        <taxon>Phytophthora</taxon>
    </lineage>
</organism>
<keyword evidence="2" id="KW-0479">Metal-binding</keyword>
<keyword evidence="5" id="KW-0539">Nucleus</keyword>
<dbReference type="GO" id="GO:0005634">
    <property type="term" value="C:nucleus"/>
    <property type="evidence" value="ECO:0007669"/>
    <property type="project" value="UniProtKB-SubCell"/>
</dbReference>
<protein>
    <recommendedName>
        <fullName evidence="9">HAT C-terminal dimerisation domain-containing protein</fullName>
    </recommendedName>
</protein>
<dbReference type="GO" id="GO:0008270">
    <property type="term" value="F:zinc ion binding"/>
    <property type="evidence" value="ECO:0007669"/>
    <property type="project" value="UniProtKB-KW"/>
</dbReference>